<evidence type="ECO:0000259" key="12">
    <source>
        <dbReference type="Pfam" id="PF07993"/>
    </source>
</evidence>
<dbReference type="Proteomes" id="UP000249218">
    <property type="component" value="Unassembled WGS sequence"/>
</dbReference>
<dbReference type="InterPro" id="IPR013120">
    <property type="entry name" value="FAR_NAD-bd"/>
</dbReference>
<evidence type="ECO:0000256" key="1">
    <source>
        <dbReference type="ARBA" id="ARBA00004141"/>
    </source>
</evidence>
<keyword evidence="3 10" id="KW-0444">Lipid biosynthesis</keyword>
<evidence type="ECO:0000256" key="7">
    <source>
        <dbReference type="ARBA" id="ARBA00023098"/>
    </source>
</evidence>
<keyword evidence="14" id="KW-1185">Reference proteome</keyword>
<evidence type="ECO:0000256" key="2">
    <source>
        <dbReference type="ARBA" id="ARBA00005928"/>
    </source>
</evidence>
<dbReference type="SUPFAM" id="SSF51735">
    <property type="entry name" value="NAD(P)-binding Rossmann-fold domains"/>
    <property type="match status" value="1"/>
</dbReference>
<dbReference type="EC" id="1.2.1.84" evidence="10"/>
<dbReference type="GO" id="GO:0005777">
    <property type="term" value="C:peroxisome"/>
    <property type="evidence" value="ECO:0007669"/>
    <property type="project" value="TreeGrafter"/>
</dbReference>
<keyword evidence="8" id="KW-0472">Membrane</keyword>
<dbReference type="InterPro" id="IPR033640">
    <property type="entry name" value="FAR_C"/>
</dbReference>
<dbReference type="Pfam" id="PF03015">
    <property type="entry name" value="Sterile"/>
    <property type="match status" value="1"/>
</dbReference>
<evidence type="ECO:0000256" key="5">
    <source>
        <dbReference type="ARBA" id="ARBA00022857"/>
    </source>
</evidence>
<dbReference type="GO" id="GO:0102965">
    <property type="term" value="F:alcohol-forming long-chain fatty acyl-CoA reductase activity"/>
    <property type="evidence" value="ECO:0007669"/>
    <property type="project" value="UniProtKB-EC"/>
</dbReference>
<keyword evidence="5 10" id="KW-0521">NADP</keyword>
<feature type="domain" description="Thioester reductase (TE)" evidence="12">
    <location>
        <begin position="26"/>
        <end position="295"/>
    </location>
</feature>
<dbReference type="CDD" id="cd05236">
    <property type="entry name" value="FAR-N_SDR_e"/>
    <property type="match status" value="1"/>
</dbReference>
<dbReference type="PANTHER" id="PTHR11011:SF116">
    <property type="entry name" value="FATTY ACYL-COA REDUCTASE CG5065-RELATED"/>
    <property type="match status" value="1"/>
</dbReference>
<proteinExistence type="inferred from homology"/>
<dbReference type="CDD" id="cd09071">
    <property type="entry name" value="FAR_C"/>
    <property type="match status" value="1"/>
</dbReference>
<evidence type="ECO:0000256" key="10">
    <source>
        <dbReference type="RuleBase" id="RU363097"/>
    </source>
</evidence>
<evidence type="ECO:0000256" key="3">
    <source>
        <dbReference type="ARBA" id="ARBA00022516"/>
    </source>
</evidence>
<dbReference type="Gene3D" id="3.40.50.720">
    <property type="entry name" value="NAD(P)-binding Rossmann-like Domain"/>
    <property type="match status" value="1"/>
</dbReference>
<evidence type="ECO:0000256" key="9">
    <source>
        <dbReference type="ARBA" id="ARBA00052530"/>
    </source>
</evidence>
<dbReference type="FunFam" id="3.40.50.720:FF:000143">
    <property type="entry name" value="Fatty acyl-CoA reductase"/>
    <property type="match status" value="1"/>
</dbReference>
<sequence length="523" mass="58651">MVPRPAPQSSTPPLIPEFFAGREVFITGATGFMGKVLVERLLWTCRDISRLHLLLREKKDVAPEKRLSQLKQSQVFDVIRQHCPKQLDKLSMLAGDVTKRRFGLDHHAISQLNQVSVVFHSAATLKFDEPLPVALQQNVHSVVTLMDICDQLPNMQVLVHVSTAYSNAELTSVEERVYPAPAQLQQLSALVEALPAGLLAEITPQLISPKPNTYTFTKAMAESVVAERANTANYAVAIFRPTIVISSLRHPFPGWIENLNGPSGVVVGAGKGLLHVLSCGAVRRADMMPVDIAIDTLIAVAWEAANDQPGYARVYNCSSCMDGTSWGQFRARMMRCVREHPFDSVLWYPFGVLSENTLMQRFLETTLQTVPLYFVHYISKLCGIKSRPSMTTVSKRLHAMNEALKFFALREWHFNTDNVQQLMHRLAPADAAVYNLDPGTIDWESHCEDFVKGTRKYLLREKDQDIEAARRRMHVLHMIHSLTKILLTLLMARLAYRSTPAILRAVAVLTRLRRRGATVVLSG</sequence>
<comment type="catalytic activity">
    <reaction evidence="9 10">
        <text>a long-chain fatty acyl-CoA + 2 NADPH + 2 H(+) = a long-chain primary fatty alcohol + 2 NADP(+) + CoA</text>
        <dbReference type="Rhea" id="RHEA:52716"/>
        <dbReference type="ChEBI" id="CHEBI:15378"/>
        <dbReference type="ChEBI" id="CHEBI:57287"/>
        <dbReference type="ChEBI" id="CHEBI:57783"/>
        <dbReference type="ChEBI" id="CHEBI:58349"/>
        <dbReference type="ChEBI" id="CHEBI:77396"/>
        <dbReference type="ChEBI" id="CHEBI:83139"/>
        <dbReference type="EC" id="1.2.1.84"/>
    </reaction>
</comment>
<evidence type="ECO:0000256" key="6">
    <source>
        <dbReference type="ARBA" id="ARBA00022989"/>
    </source>
</evidence>
<dbReference type="GO" id="GO:0080019">
    <property type="term" value="F:alcohol-forming very long-chain fatty acyl-CoA reductase activity"/>
    <property type="evidence" value="ECO:0007669"/>
    <property type="project" value="InterPro"/>
</dbReference>
<name>A0A2W1BU43_HELAM</name>
<keyword evidence="6" id="KW-1133">Transmembrane helix</keyword>
<dbReference type="PANTHER" id="PTHR11011">
    <property type="entry name" value="MALE STERILITY PROTEIN 2-RELATED"/>
    <property type="match status" value="1"/>
</dbReference>
<dbReference type="AlphaFoldDB" id="A0A2W1BU43"/>
<comment type="subcellular location">
    <subcellularLocation>
        <location evidence="1">Membrane</location>
        <topology evidence="1">Multi-pass membrane protein</topology>
    </subcellularLocation>
</comment>
<comment type="function">
    <text evidence="10">Catalyzes the reduction of fatty acyl-CoA to fatty alcohols.</text>
</comment>
<dbReference type="GO" id="GO:0016020">
    <property type="term" value="C:membrane"/>
    <property type="evidence" value="ECO:0007669"/>
    <property type="project" value="UniProtKB-SubCell"/>
</dbReference>
<organism evidence="13 14">
    <name type="scientific">Helicoverpa armigera</name>
    <name type="common">Cotton bollworm</name>
    <name type="synonym">Heliothis armigera</name>
    <dbReference type="NCBI Taxonomy" id="29058"/>
    <lineage>
        <taxon>Eukaryota</taxon>
        <taxon>Metazoa</taxon>
        <taxon>Ecdysozoa</taxon>
        <taxon>Arthropoda</taxon>
        <taxon>Hexapoda</taxon>
        <taxon>Insecta</taxon>
        <taxon>Pterygota</taxon>
        <taxon>Neoptera</taxon>
        <taxon>Endopterygota</taxon>
        <taxon>Lepidoptera</taxon>
        <taxon>Glossata</taxon>
        <taxon>Ditrysia</taxon>
        <taxon>Noctuoidea</taxon>
        <taxon>Noctuidae</taxon>
        <taxon>Heliothinae</taxon>
        <taxon>Helicoverpa</taxon>
    </lineage>
</organism>
<comment type="similarity">
    <text evidence="2 10">Belongs to the fatty acyl-CoA reductase family.</text>
</comment>
<evidence type="ECO:0000313" key="13">
    <source>
        <dbReference type="EMBL" id="PZC76300.1"/>
    </source>
</evidence>
<gene>
    <name evidence="13" type="primary">HaOG204812</name>
    <name evidence="13" type="ORF">B5X24_HaOG204812</name>
</gene>
<evidence type="ECO:0000313" key="14">
    <source>
        <dbReference type="Proteomes" id="UP000249218"/>
    </source>
</evidence>
<dbReference type="Pfam" id="PF07993">
    <property type="entry name" value="NAD_binding_4"/>
    <property type="match status" value="1"/>
</dbReference>
<dbReference type="InterPro" id="IPR026055">
    <property type="entry name" value="FAR"/>
</dbReference>
<accession>A0A2W1BU43</accession>
<dbReference type="OrthoDB" id="429813at2759"/>
<keyword evidence="10" id="KW-0560">Oxidoreductase</keyword>
<feature type="domain" description="Fatty acyl-CoA reductase C-terminal" evidence="11">
    <location>
        <begin position="368"/>
        <end position="461"/>
    </location>
</feature>
<evidence type="ECO:0000259" key="11">
    <source>
        <dbReference type="Pfam" id="PF03015"/>
    </source>
</evidence>
<dbReference type="EMBL" id="KZ149962">
    <property type="protein sequence ID" value="PZC76300.1"/>
    <property type="molecule type" value="Genomic_DNA"/>
</dbReference>
<dbReference type="InterPro" id="IPR036291">
    <property type="entry name" value="NAD(P)-bd_dom_sf"/>
</dbReference>
<keyword evidence="4" id="KW-0812">Transmembrane</keyword>
<reference evidence="13 14" key="1">
    <citation type="journal article" date="2017" name="BMC Biol.">
        <title>Genomic innovations, transcriptional plasticity and gene loss underlying the evolution and divergence of two highly polyphagous and invasive Helicoverpa pest species.</title>
        <authorList>
            <person name="Pearce S.L."/>
            <person name="Clarke D.F."/>
            <person name="East P.D."/>
            <person name="Elfekih S."/>
            <person name="Gordon K.H."/>
            <person name="Jermiin L.S."/>
            <person name="McGaughran A."/>
            <person name="Oakeshott J.G."/>
            <person name="Papanikolaou A."/>
            <person name="Perera O.P."/>
            <person name="Rane R.V."/>
            <person name="Richards S."/>
            <person name="Tay W.T."/>
            <person name="Walsh T.K."/>
            <person name="Anderson A."/>
            <person name="Anderson C.J."/>
            <person name="Asgari S."/>
            <person name="Board P.G."/>
            <person name="Bretschneider A."/>
            <person name="Campbell P.M."/>
            <person name="Chertemps T."/>
            <person name="Christeller J.T."/>
            <person name="Coppin C.W."/>
            <person name="Downes S.J."/>
            <person name="Duan G."/>
            <person name="Farnsworth C.A."/>
            <person name="Good R.T."/>
            <person name="Han L.B."/>
            <person name="Han Y.C."/>
            <person name="Hatje K."/>
            <person name="Horne I."/>
            <person name="Huang Y.P."/>
            <person name="Hughes D.S."/>
            <person name="Jacquin-Joly E."/>
            <person name="James W."/>
            <person name="Jhangiani S."/>
            <person name="Kollmar M."/>
            <person name="Kuwar S.S."/>
            <person name="Li S."/>
            <person name="Liu N.Y."/>
            <person name="Maibeche M.T."/>
            <person name="Miller J.R."/>
            <person name="Montagne N."/>
            <person name="Perry T."/>
            <person name="Qu J."/>
            <person name="Song S.V."/>
            <person name="Sutton G.G."/>
            <person name="Vogel H."/>
            <person name="Walenz B.P."/>
            <person name="Xu W."/>
            <person name="Zhang H.J."/>
            <person name="Zou Z."/>
            <person name="Batterham P."/>
            <person name="Edwards O.R."/>
            <person name="Feyereisen R."/>
            <person name="Gibbs R.A."/>
            <person name="Heckel D.G."/>
            <person name="McGrath A."/>
            <person name="Robin C."/>
            <person name="Scherer S.E."/>
            <person name="Worley K.C."/>
            <person name="Wu Y.D."/>
        </authorList>
    </citation>
    <scope>NUCLEOTIDE SEQUENCE [LARGE SCALE GENOMIC DNA]</scope>
    <source>
        <strain evidence="13">Harm_GR_Male_#8</strain>
        <tissue evidence="13">Whole organism</tissue>
    </source>
</reference>
<protein>
    <recommendedName>
        <fullName evidence="10">Fatty acyl-CoA reductase</fullName>
        <ecNumber evidence="10">1.2.1.84</ecNumber>
    </recommendedName>
</protein>
<dbReference type="GO" id="GO:0035336">
    <property type="term" value="P:long-chain fatty-acyl-CoA metabolic process"/>
    <property type="evidence" value="ECO:0007669"/>
    <property type="project" value="TreeGrafter"/>
</dbReference>
<keyword evidence="7 10" id="KW-0443">Lipid metabolism</keyword>
<evidence type="ECO:0000256" key="8">
    <source>
        <dbReference type="ARBA" id="ARBA00023136"/>
    </source>
</evidence>
<evidence type="ECO:0000256" key="4">
    <source>
        <dbReference type="ARBA" id="ARBA00022692"/>
    </source>
</evidence>